<keyword evidence="1" id="KW-0175">Coiled coil</keyword>
<dbReference type="Gene3D" id="2.160.20.10">
    <property type="entry name" value="Single-stranded right-handed beta-helix, Pectin lyase-like"/>
    <property type="match status" value="1"/>
</dbReference>
<sequence length="683" mass="71779">MSDTPNERIEASLVRLESDTSTLNNIVHGPEGETVPTESGEVPTVHELFRQIGEHVGAVTTAAAASAEQARVSAVSAAESANVAANQVNVATAAAEAAERSAQAAEQSVAAATGQVTAAAESAQQARASASTAAQVANQAQQAAQNASQKADTAGQAAATADQKATAAGQAAAAANQKASSVVANDGAGMVPFDSSISYPAGSVGKALAAATQASSSVDRIVSSLGELKSLTGARAAILNGVVYNLDEEDDSSAESFPYLVVSNDGKRWKWEVPSVITARMFGAVPGISADNTAAIQKAIDYCLSFTPAKSLVISERYRIAATLMVDNPVDASAGEFYLIGVNGGGFYVNTAITLFSSRLPYGSFGALKSPSSEYLHFDKIRFEASDRALNAYVVSDKFLRLTFESCQWRNIKCLQSADYIQSWAFTGKNLMRRHQGIFLNATYGYDVNIQDVNFEISGSGFIFDQFVNVIRMSGLYENSDGPFFRGGANTGTFEKLYFEMNGSPELDITGGATIRISAHFHLDQSQVIPANDHWPIVLGQYVDAVTIDGCTSNGNICNNSAAPAFSVRRGTNTAGHLEFRTNPLVDTTMAAAGTNQATATPITREYCLVLSGGAGNGVRLPSADTKARYSPITVQNRTASTITVYPAPNERILGNGTNAGMPLTSGATARFVWQNGDAWANF</sequence>
<dbReference type="Proteomes" id="UP000532010">
    <property type="component" value="Unassembled WGS sequence"/>
</dbReference>
<reference evidence="2 3" key="1">
    <citation type="submission" date="2020-08" db="EMBL/GenBank/DDBJ databases">
        <title>The Agave Microbiome: Exploring the role of microbial communities in plant adaptations to desert environments.</title>
        <authorList>
            <person name="Partida-Martinez L.P."/>
        </authorList>
    </citation>
    <scope>NUCLEOTIDE SEQUENCE [LARGE SCALE GENOMIC DNA]</scope>
    <source>
        <strain evidence="2 3">AT3.9</strain>
    </source>
</reference>
<dbReference type="SUPFAM" id="SSF51126">
    <property type="entry name" value="Pectin lyase-like"/>
    <property type="match status" value="1"/>
</dbReference>
<comment type="caution">
    <text evidence="2">The sequence shown here is derived from an EMBL/GenBank/DDBJ whole genome shotgun (WGS) entry which is preliminary data.</text>
</comment>
<dbReference type="PANTHER" id="PTHR47372:SF11">
    <property type="entry name" value="RE19971P"/>
    <property type="match status" value="1"/>
</dbReference>
<proteinExistence type="predicted"/>
<evidence type="ECO:0000256" key="1">
    <source>
        <dbReference type="SAM" id="Coils"/>
    </source>
</evidence>
<dbReference type="PANTHER" id="PTHR47372">
    <property type="entry name" value="DAUER UP-REGULATED-RELATED"/>
    <property type="match status" value="1"/>
</dbReference>
<gene>
    <name evidence="2" type="ORF">FHR70_000761</name>
</gene>
<evidence type="ECO:0000313" key="3">
    <source>
        <dbReference type="Proteomes" id="UP000532010"/>
    </source>
</evidence>
<dbReference type="RefSeq" id="WP_183447242.1">
    <property type="nucleotide sequence ID" value="NZ_JACHWB010000001.1"/>
</dbReference>
<protein>
    <submittedName>
        <fullName evidence="2">Uncharacterized protein</fullName>
    </submittedName>
</protein>
<accession>A0A7W4YVB8</accession>
<organism evidence="2 3">
    <name type="scientific">Microvirga lupini</name>
    <dbReference type="NCBI Taxonomy" id="420324"/>
    <lineage>
        <taxon>Bacteria</taxon>
        <taxon>Pseudomonadati</taxon>
        <taxon>Pseudomonadota</taxon>
        <taxon>Alphaproteobacteria</taxon>
        <taxon>Hyphomicrobiales</taxon>
        <taxon>Methylobacteriaceae</taxon>
        <taxon>Microvirga</taxon>
    </lineage>
</organism>
<dbReference type="InterPro" id="IPR011050">
    <property type="entry name" value="Pectin_lyase_fold/virulence"/>
</dbReference>
<dbReference type="EMBL" id="JACHWB010000001">
    <property type="protein sequence ID" value="MBB3017721.1"/>
    <property type="molecule type" value="Genomic_DNA"/>
</dbReference>
<evidence type="ECO:0000313" key="2">
    <source>
        <dbReference type="EMBL" id="MBB3017721.1"/>
    </source>
</evidence>
<dbReference type="AlphaFoldDB" id="A0A7W4YVB8"/>
<dbReference type="InterPro" id="IPR012334">
    <property type="entry name" value="Pectin_lyas_fold"/>
</dbReference>
<name>A0A7W4YVB8_9HYPH</name>
<feature type="coiled-coil region" evidence="1">
    <location>
        <begin position="88"/>
        <end position="157"/>
    </location>
</feature>
<keyword evidence="3" id="KW-1185">Reference proteome</keyword>